<dbReference type="InterPro" id="IPR025498">
    <property type="entry name" value="DUF4389"/>
</dbReference>
<reference evidence="2 3" key="1">
    <citation type="submission" date="2020-12" db="EMBL/GenBank/DDBJ databases">
        <title>Novel Thalassolituus-related marine hydrocarbonoclastic bacteria mediated algae-derived hydrocarbons mineralization in twilight zone of the northern South China Sea.</title>
        <authorList>
            <person name="Dong C."/>
        </authorList>
    </citation>
    <scope>NUCLEOTIDE SEQUENCE [LARGE SCALE GENOMIC DNA]</scope>
    <source>
        <strain evidence="2 3">IMCC1826</strain>
    </source>
</reference>
<keyword evidence="1" id="KW-0812">Transmembrane</keyword>
<protein>
    <submittedName>
        <fullName evidence="2">DUF4389 domain-containing protein</fullName>
    </submittedName>
</protein>
<keyword evidence="3" id="KW-1185">Reference proteome</keyword>
<name>A0ABS7ZKY0_9GAMM</name>
<gene>
    <name evidence="2" type="ORF">I9W95_02050</name>
</gene>
<dbReference type="RefSeq" id="WP_225671317.1">
    <property type="nucleotide sequence ID" value="NZ_JAEDAH010000008.1"/>
</dbReference>
<dbReference type="Proteomes" id="UP000714380">
    <property type="component" value="Unassembled WGS sequence"/>
</dbReference>
<sequence length="91" mass="10426">MNDFKENIASDAFWLRTLYIALFFLVYRVLDLVILVVTILQWVFRLLSGAPNASLTEFGHSLGVYAGEIIHFLSGASDEKPYPFKDWPDNK</sequence>
<keyword evidence="1" id="KW-0472">Membrane</keyword>
<evidence type="ECO:0000313" key="3">
    <source>
        <dbReference type="Proteomes" id="UP000714380"/>
    </source>
</evidence>
<evidence type="ECO:0000313" key="2">
    <source>
        <dbReference type="EMBL" id="MCA6062380.1"/>
    </source>
</evidence>
<accession>A0ABS7ZKY0</accession>
<evidence type="ECO:0000256" key="1">
    <source>
        <dbReference type="SAM" id="Phobius"/>
    </source>
</evidence>
<feature type="transmembrane region" description="Helical" evidence="1">
    <location>
        <begin position="20"/>
        <end position="44"/>
    </location>
</feature>
<organism evidence="2 3">
    <name type="scientific">Thalassolituus marinus</name>
    <dbReference type="NCBI Taxonomy" id="671053"/>
    <lineage>
        <taxon>Bacteria</taxon>
        <taxon>Pseudomonadati</taxon>
        <taxon>Pseudomonadota</taxon>
        <taxon>Gammaproteobacteria</taxon>
        <taxon>Oceanospirillales</taxon>
        <taxon>Oceanospirillaceae</taxon>
        <taxon>Thalassolituus</taxon>
    </lineage>
</organism>
<dbReference type="EMBL" id="JAEDAH010000008">
    <property type="protein sequence ID" value="MCA6062380.1"/>
    <property type="molecule type" value="Genomic_DNA"/>
</dbReference>
<dbReference type="Pfam" id="PF14333">
    <property type="entry name" value="DUF4389"/>
    <property type="match status" value="1"/>
</dbReference>
<keyword evidence="1" id="KW-1133">Transmembrane helix</keyword>
<proteinExistence type="predicted"/>
<comment type="caution">
    <text evidence="2">The sequence shown here is derived from an EMBL/GenBank/DDBJ whole genome shotgun (WGS) entry which is preliminary data.</text>
</comment>